<feature type="chain" id="PRO_5045123961" evidence="1">
    <location>
        <begin position="22"/>
        <end position="323"/>
    </location>
</feature>
<evidence type="ECO:0000313" key="2">
    <source>
        <dbReference type="EMBL" id="GAA0867130.1"/>
    </source>
</evidence>
<comment type="caution">
    <text evidence="2">The sequence shown here is derived from an EMBL/GenBank/DDBJ whole genome shotgun (WGS) entry which is preliminary data.</text>
</comment>
<gene>
    <name evidence="2" type="ORF">GCM10009115_33820</name>
</gene>
<evidence type="ECO:0000256" key="1">
    <source>
        <dbReference type="SAM" id="SignalP"/>
    </source>
</evidence>
<dbReference type="EMBL" id="BAAAFE010000012">
    <property type="protein sequence ID" value="GAA0867130.1"/>
    <property type="molecule type" value="Genomic_DNA"/>
</dbReference>
<name>A0ABP3XPK8_9SPHN</name>
<keyword evidence="1" id="KW-0732">Signal</keyword>
<protein>
    <submittedName>
        <fullName evidence="2">Uncharacterized protein</fullName>
    </submittedName>
</protein>
<accession>A0ABP3XPK8</accession>
<feature type="signal peptide" evidence="1">
    <location>
        <begin position="1"/>
        <end position="21"/>
    </location>
</feature>
<keyword evidence="3" id="KW-1185">Reference proteome</keyword>
<organism evidence="2 3">
    <name type="scientific">Sphingopyxis soli</name>
    <dbReference type="NCBI Taxonomy" id="592051"/>
    <lineage>
        <taxon>Bacteria</taxon>
        <taxon>Pseudomonadati</taxon>
        <taxon>Pseudomonadota</taxon>
        <taxon>Alphaproteobacteria</taxon>
        <taxon>Sphingomonadales</taxon>
        <taxon>Sphingomonadaceae</taxon>
        <taxon>Sphingopyxis</taxon>
    </lineage>
</organism>
<reference evidence="3" key="1">
    <citation type="journal article" date="2019" name="Int. J. Syst. Evol. Microbiol.">
        <title>The Global Catalogue of Microorganisms (GCM) 10K type strain sequencing project: providing services to taxonomists for standard genome sequencing and annotation.</title>
        <authorList>
            <consortium name="The Broad Institute Genomics Platform"/>
            <consortium name="The Broad Institute Genome Sequencing Center for Infectious Disease"/>
            <person name="Wu L."/>
            <person name="Ma J."/>
        </authorList>
    </citation>
    <scope>NUCLEOTIDE SEQUENCE [LARGE SCALE GENOMIC DNA]</scope>
    <source>
        <strain evidence="3">JCM 15910</strain>
    </source>
</reference>
<dbReference type="Proteomes" id="UP001500738">
    <property type="component" value="Unassembled WGS sequence"/>
</dbReference>
<sequence length="323" mass="34678">MRRIRMLMLAAALASPVTAGAKEPIGAAGLRAIEGKVPPQGWYPDGYYDIRIAAEGQIADFPRDNLTMDWGDGQPPYYDVIDCNAEYVSLDETDPLTARYGGVALEVARLRAEFERLKYPVAVYAEPLLAFEKAMIEDAKAAPEPMSEADIAAADAAAMSAEEAASAAASAAADGAMAADAPDAAADPADGGYFENDPYYRLAQAVEANRARLAPKLPKVVADGGCGAGEGNPVIVRTSPPQGEVLMINAFAFKVCTRKKPDPWDRFACKWNEIETGVDQTLSGRYVYQVKWPDGTVRKGTREIVPSYDDEPKVTVTFKKTGS</sequence>
<dbReference type="RefSeq" id="WP_215354599.1">
    <property type="nucleotide sequence ID" value="NZ_BAAAFE010000012.1"/>
</dbReference>
<evidence type="ECO:0000313" key="3">
    <source>
        <dbReference type="Proteomes" id="UP001500738"/>
    </source>
</evidence>
<proteinExistence type="predicted"/>